<dbReference type="InterPro" id="IPR009057">
    <property type="entry name" value="Homeodomain-like_sf"/>
</dbReference>
<dbReference type="PANTHER" id="PTHR43280:SF2">
    <property type="entry name" value="HTH-TYPE TRANSCRIPTIONAL REGULATOR EXSA"/>
    <property type="match status" value="1"/>
</dbReference>
<keyword evidence="2" id="KW-0238">DNA-binding</keyword>
<evidence type="ECO:0000256" key="4">
    <source>
        <dbReference type="SAM" id="MobiDB-lite"/>
    </source>
</evidence>
<accession>A0A411DHH1</accession>
<evidence type="ECO:0000256" key="5">
    <source>
        <dbReference type="SAM" id="Phobius"/>
    </source>
</evidence>
<dbReference type="GO" id="GO:0043565">
    <property type="term" value="F:sequence-specific DNA binding"/>
    <property type="evidence" value="ECO:0007669"/>
    <property type="project" value="InterPro"/>
</dbReference>
<organism evidence="7">
    <name type="scientific">Chryseobacterium indologenes</name>
    <name type="common">Flavobacterium indologenes</name>
    <dbReference type="NCBI Taxonomy" id="253"/>
    <lineage>
        <taxon>Bacteria</taxon>
        <taxon>Pseudomonadati</taxon>
        <taxon>Bacteroidota</taxon>
        <taxon>Flavobacteriia</taxon>
        <taxon>Flavobacteriales</taxon>
        <taxon>Weeksellaceae</taxon>
        <taxon>Chryseobacterium group</taxon>
        <taxon>Chryseobacterium</taxon>
    </lineage>
</organism>
<feature type="region of interest" description="Disordered" evidence="4">
    <location>
        <begin position="407"/>
        <end position="429"/>
    </location>
</feature>
<gene>
    <name evidence="7" type="ORF">EU348_00530</name>
</gene>
<dbReference type="PROSITE" id="PS01124">
    <property type="entry name" value="HTH_ARAC_FAMILY_2"/>
    <property type="match status" value="1"/>
</dbReference>
<reference evidence="7" key="1">
    <citation type="submission" date="2019-01" db="EMBL/GenBank/DDBJ databases">
        <title>Whole Genome Sequencing for Putative Detection of Antimicrobial Resistance and Potential Virulence Factors in Chryseobacterium indologenes isolated from Nile Tilapia in Tanzania.</title>
        <authorList>
            <person name="Mwega E."/>
            <person name="Mutoloki S."/>
            <person name="Mugimba K."/>
            <person name="Colquhoun D."/>
            <person name="Mdegela R."/>
            <person name="Evensen O."/>
            <person name="Wasteson Y."/>
        </authorList>
    </citation>
    <scope>NUCLEOTIDE SEQUENCE [LARGE SCALE GENOMIC DNA]</scope>
    <source>
        <strain evidence="7">StR 01</strain>
    </source>
</reference>
<dbReference type="Pfam" id="PF12833">
    <property type="entry name" value="HTH_18"/>
    <property type="match status" value="1"/>
</dbReference>
<evidence type="ECO:0000256" key="3">
    <source>
        <dbReference type="ARBA" id="ARBA00023163"/>
    </source>
</evidence>
<keyword evidence="3" id="KW-0804">Transcription</keyword>
<dbReference type="SUPFAM" id="SSF48452">
    <property type="entry name" value="TPR-like"/>
    <property type="match status" value="1"/>
</dbReference>
<protein>
    <submittedName>
        <fullName evidence="7">AraC family transcriptional regulator</fullName>
    </submittedName>
</protein>
<evidence type="ECO:0000259" key="6">
    <source>
        <dbReference type="PROSITE" id="PS01124"/>
    </source>
</evidence>
<keyword evidence="1" id="KW-0805">Transcription regulation</keyword>
<dbReference type="InterPro" id="IPR011990">
    <property type="entry name" value="TPR-like_helical_dom_sf"/>
</dbReference>
<name>A0A411DHH1_CHRID</name>
<dbReference type="SUPFAM" id="SSF46689">
    <property type="entry name" value="Homeodomain-like"/>
    <property type="match status" value="1"/>
</dbReference>
<dbReference type="InterPro" id="IPR018060">
    <property type="entry name" value="HTH_AraC"/>
</dbReference>
<evidence type="ECO:0000256" key="2">
    <source>
        <dbReference type="ARBA" id="ARBA00023125"/>
    </source>
</evidence>
<keyword evidence="5" id="KW-1133">Transmembrane helix</keyword>
<sequence length="558" mass="65676">MKTFSVLKKAIFFFVFISILTDGQKFSDYRARYDNFDENDARALEFVNPYIKEAGKTNNYKELSQAYRDAVYFSKDRKLVYADSTIWAALLSKDSQTIGNAYLTKGSIYYFTLRKYQKALDEYLKAWKYLKNSDNSYLYYKNLYHIGVVKSYLGYYEEALNIFLQCSRYYNKPHTSETLPNLRYNRKKGYLNSLNQMGICLVLLGRYQEAAVLTEQGLEQSSNDKDFDLERSYFYKLKAVLGYLNNKDKEALSDFDTAIGAIEKINDFTNASVIYFLKGKILLRNKKDDEGIGFLKKVDSVFQQNNFVLPATRETYELLIDYYRNKKDHKQELYYTRQLLKFDKILSADFKYLSTRIHKEYDTQDLMESKKKLENTSYYVYTIALLSFISVLVFSVAGYYRTRKKNKKEKEYVQPDEDDPKQSSSVKTSRLPEHLVEDILSKLQQMEEKNFYLEKGLTQNQLAKKLKTNTAYLSAIINEHKGCNFNAYINRLRIIYAKERLIHDSLWRKYAVDDLSKECGFSNRSKFSKLFHEMTSMSPVEFIQNIENNKNNDGTVQD</sequence>
<dbReference type="Gene3D" id="1.25.40.10">
    <property type="entry name" value="Tetratricopeptide repeat domain"/>
    <property type="match status" value="2"/>
</dbReference>
<dbReference type="AlphaFoldDB" id="A0A411DHH1"/>
<dbReference type="Gene3D" id="1.10.10.60">
    <property type="entry name" value="Homeodomain-like"/>
    <property type="match status" value="2"/>
</dbReference>
<dbReference type="PANTHER" id="PTHR43280">
    <property type="entry name" value="ARAC-FAMILY TRANSCRIPTIONAL REGULATOR"/>
    <property type="match status" value="1"/>
</dbReference>
<keyword evidence="5" id="KW-0812">Transmembrane</keyword>
<dbReference type="SMART" id="SM00342">
    <property type="entry name" value="HTH_ARAC"/>
    <property type="match status" value="1"/>
</dbReference>
<feature type="transmembrane region" description="Helical" evidence="5">
    <location>
        <begin position="378"/>
        <end position="400"/>
    </location>
</feature>
<evidence type="ECO:0000256" key="1">
    <source>
        <dbReference type="ARBA" id="ARBA00023015"/>
    </source>
</evidence>
<feature type="domain" description="HTH araC/xylS-type" evidence="6">
    <location>
        <begin position="441"/>
        <end position="545"/>
    </location>
</feature>
<evidence type="ECO:0000313" key="7">
    <source>
        <dbReference type="EMBL" id="QBA19731.1"/>
    </source>
</evidence>
<proteinExistence type="predicted"/>
<dbReference type="EMBL" id="CP035532">
    <property type="protein sequence ID" value="QBA19731.1"/>
    <property type="molecule type" value="Genomic_DNA"/>
</dbReference>
<dbReference type="GO" id="GO:0003700">
    <property type="term" value="F:DNA-binding transcription factor activity"/>
    <property type="evidence" value="ECO:0007669"/>
    <property type="project" value="InterPro"/>
</dbReference>
<keyword evidence="5" id="KW-0472">Membrane</keyword>